<dbReference type="GO" id="GO:0008270">
    <property type="term" value="F:zinc ion binding"/>
    <property type="evidence" value="ECO:0007669"/>
    <property type="project" value="InterPro"/>
</dbReference>
<evidence type="ECO:0000256" key="5">
    <source>
        <dbReference type="ARBA" id="ARBA00023002"/>
    </source>
</evidence>
<evidence type="ECO:0000256" key="4">
    <source>
        <dbReference type="ARBA" id="ARBA00022833"/>
    </source>
</evidence>
<dbReference type="Pfam" id="PF02900">
    <property type="entry name" value="LigB"/>
    <property type="match status" value="1"/>
</dbReference>
<keyword evidence="5" id="KW-0560">Oxidoreductase</keyword>
<proteinExistence type="inferred from homology"/>
<keyword evidence="4" id="KW-0862">Zinc</keyword>
<dbReference type="AlphaFoldDB" id="A0A851HUL3"/>
<keyword evidence="3" id="KW-0479">Metal-binding</keyword>
<dbReference type="PIRSF" id="PIRSF006157">
    <property type="entry name" value="Doxgns_DODA"/>
    <property type="match status" value="1"/>
</dbReference>
<dbReference type="PANTHER" id="PTHR30096:SF0">
    <property type="entry name" value="4,5-DOPA DIOXYGENASE EXTRADIOL-LIKE PROTEIN"/>
    <property type="match status" value="1"/>
</dbReference>
<dbReference type="PANTHER" id="PTHR30096">
    <property type="entry name" value="4,5-DOPA DIOXYGENASE EXTRADIOL-LIKE PROTEIN"/>
    <property type="match status" value="1"/>
</dbReference>
<comment type="caution">
    <text evidence="7">The sequence shown here is derived from an EMBL/GenBank/DDBJ whole genome shotgun (WGS) entry which is preliminary data.</text>
</comment>
<dbReference type="EMBL" id="JABEVQ010000003">
    <property type="protein sequence ID" value="NWN90952.1"/>
    <property type="molecule type" value="Genomic_DNA"/>
</dbReference>
<dbReference type="GO" id="GO:0008198">
    <property type="term" value="F:ferrous iron binding"/>
    <property type="evidence" value="ECO:0007669"/>
    <property type="project" value="InterPro"/>
</dbReference>
<dbReference type="InterPro" id="IPR004183">
    <property type="entry name" value="Xdiol_dOase_suB"/>
</dbReference>
<evidence type="ECO:0000256" key="2">
    <source>
        <dbReference type="ARBA" id="ARBA00007581"/>
    </source>
</evidence>
<protein>
    <submittedName>
        <fullName evidence="7">Dioxygenase</fullName>
    </submittedName>
</protein>
<organism evidence="7 8">
    <name type="scientific">Marinobacter adhaerens</name>
    <dbReference type="NCBI Taxonomy" id="1033846"/>
    <lineage>
        <taxon>Bacteria</taxon>
        <taxon>Pseudomonadati</taxon>
        <taxon>Pseudomonadota</taxon>
        <taxon>Gammaproteobacteria</taxon>
        <taxon>Pseudomonadales</taxon>
        <taxon>Marinobacteraceae</taxon>
        <taxon>Marinobacter</taxon>
    </lineage>
</organism>
<evidence type="ECO:0000259" key="6">
    <source>
        <dbReference type="Pfam" id="PF02900"/>
    </source>
</evidence>
<dbReference type="Gene3D" id="3.40.830.10">
    <property type="entry name" value="LigB-like"/>
    <property type="match status" value="1"/>
</dbReference>
<evidence type="ECO:0000256" key="1">
    <source>
        <dbReference type="ARBA" id="ARBA00001947"/>
    </source>
</evidence>
<dbReference type="CDD" id="cd07363">
    <property type="entry name" value="45_DOPA_Dioxygenase"/>
    <property type="match status" value="1"/>
</dbReference>
<evidence type="ECO:0000313" key="7">
    <source>
        <dbReference type="EMBL" id="NWN90952.1"/>
    </source>
</evidence>
<dbReference type="InterPro" id="IPR014436">
    <property type="entry name" value="Extradiol_dOase_DODA"/>
</dbReference>
<feature type="domain" description="Extradiol ring-cleavage dioxygenase class III enzyme subunit B" evidence="6">
    <location>
        <begin position="35"/>
        <end position="245"/>
    </location>
</feature>
<reference evidence="7 8" key="1">
    <citation type="submission" date="2020-03" db="EMBL/GenBank/DDBJ databases">
        <title>Metagenomic, metatranscriptomic, and metabolomic analyses revealed the key microbes and metabolic features during the fermentation of ganjang, Korean traditional soy sauce.</title>
        <authorList>
            <person name="Chun B.H."/>
            <person name="Jeon C.O."/>
        </authorList>
    </citation>
    <scope>NUCLEOTIDE SEQUENCE [LARGE SCALE GENOMIC DNA]</scope>
    <source>
        <strain evidence="7 8">KG14</strain>
    </source>
</reference>
<sequence length="268" mass="29614">MTKTTDVLFLSHGGGPMPLLGDPDHREMVEKLTELAGKLHKPSAILVISAHWEASVPTITSGANPGLIYDYGGFPAEAYEIQYPCPGEPELAKQVYHALEAAGITARLDDQRGFDHGLFVPLKLMYPEADIPCIQLSLVSSLDAGTHLAIGRALQALDYDNLLVIGSGFSFHNMRAFFAPQTPEIQARNEAFKHWLEETCGDPNMSESEREERLVHWEQAPHARFCHPREEHLLPLHVCYGLANKPCDAHSSVAVLGKESGFFYWKAG</sequence>
<gene>
    <name evidence="7" type="ORF">HLV39_05535</name>
</gene>
<evidence type="ECO:0000313" key="8">
    <source>
        <dbReference type="Proteomes" id="UP000536442"/>
    </source>
</evidence>
<keyword evidence="8" id="KW-1185">Reference proteome</keyword>
<comment type="cofactor">
    <cofactor evidence="1">
        <name>Zn(2+)</name>
        <dbReference type="ChEBI" id="CHEBI:29105"/>
    </cofactor>
</comment>
<accession>A0A851HUL3</accession>
<dbReference type="GO" id="GO:0016702">
    <property type="term" value="F:oxidoreductase activity, acting on single donors with incorporation of molecular oxygen, incorporation of two atoms of oxygen"/>
    <property type="evidence" value="ECO:0007669"/>
    <property type="project" value="UniProtKB-ARBA"/>
</dbReference>
<name>A0A851HUL3_9GAMM</name>
<evidence type="ECO:0000256" key="3">
    <source>
        <dbReference type="ARBA" id="ARBA00022723"/>
    </source>
</evidence>
<keyword evidence="7" id="KW-0223">Dioxygenase</keyword>
<dbReference type="Proteomes" id="UP000536442">
    <property type="component" value="Unassembled WGS sequence"/>
</dbReference>
<dbReference type="SUPFAM" id="SSF53213">
    <property type="entry name" value="LigB-like"/>
    <property type="match status" value="1"/>
</dbReference>
<comment type="similarity">
    <text evidence="2">Belongs to the DODA-type extradiol aromatic ring-opening dioxygenase family.</text>
</comment>